<dbReference type="SUPFAM" id="SSF56112">
    <property type="entry name" value="Protein kinase-like (PK-like)"/>
    <property type="match status" value="1"/>
</dbReference>
<comment type="caution">
    <text evidence="8">The sequence shown here is derived from an EMBL/GenBank/DDBJ whole genome shotgun (WGS) entry which is preliminary data.</text>
</comment>
<keyword evidence="3 8" id="KW-0418">Kinase</keyword>
<dbReference type="InterPro" id="IPR008271">
    <property type="entry name" value="Ser/Thr_kinase_AS"/>
</dbReference>
<dbReference type="PANTHER" id="PTHR43289:SF6">
    <property type="entry name" value="SERINE_THREONINE-PROTEIN KINASE NEKL-3"/>
    <property type="match status" value="1"/>
</dbReference>
<dbReference type="AlphaFoldDB" id="A0A9X1YNW8"/>
<dbReference type="CDD" id="cd14014">
    <property type="entry name" value="STKc_PknB_like"/>
    <property type="match status" value="1"/>
</dbReference>
<reference evidence="8" key="1">
    <citation type="submission" date="2021-11" db="EMBL/GenBank/DDBJ databases">
        <title>BS-T2-15 a new species belonging to the Comamonadaceae family isolated from the soil of a French oak forest.</title>
        <authorList>
            <person name="Mieszkin S."/>
            <person name="Alain K."/>
        </authorList>
    </citation>
    <scope>NUCLEOTIDE SEQUENCE</scope>
    <source>
        <strain evidence="8">BS-T2-15</strain>
    </source>
</reference>
<evidence type="ECO:0000256" key="5">
    <source>
        <dbReference type="PROSITE-ProRule" id="PRU10141"/>
    </source>
</evidence>
<keyword evidence="2 5" id="KW-0547">Nucleotide-binding</keyword>
<accession>A0A9X1YNW8</accession>
<evidence type="ECO:0000259" key="7">
    <source>
        <dbReference type="PROSITE" id="PS50011"/>
    </source>
</evidence>
<evidence type="ECO:0000256" key="1">
    <source>
        <dbReference type="ARBA" id="ARBA00022679"/>
    </source>
</evidence>
<name>A0A9X1YNW8_9BURK</name>
<dbReference type="InterPro" id="IPR017441">
    <property type="entry name" value="Protein_kinase_ATP_BS"/>
</dbReference>
<feature type="binding site" evidence="5">
    <location>
        <position position="38"/>
    </location>
    <ligand>
        <name>ATP</name>
        <dbReference type="ChEBI" id="CHEBI:30616"/>
    </ligand>
</feature>
<dbReference type="Proteomes" id="UP001139353">
    <property type="component" value="Unassembled WGS sequence"/>
</dbReference>
<dbReference type="PANTHER" id="PTHR43289">
    <property type="entry name" value="MITOGEN-ACTIVATED PROTEIN KINASE KINASE KINASE 20-RELATED"/>
    <property type="match status" value="1"/>
</dbReference>
<dbReference type="PROSITE" id="PS00107">
    <property type="entry name" value="PROTEIN_KINASE_ATP"/>
    <property type="match status" value="1"/>
</dbReference>
<dbReference type="RefSeq" id="WP_275681044.1">
    <property type="nucleotide sequence ID" value="NZ_JAJLJH010000001.1"/>
</dbReference>
<dbReference type="Gene3D" id="3.30.200.20">
    <property type="entry name" value="Phosphorylase Kinase, domain 1"/>
    <property type="match status" value="1"/>
</dbReference>
<feature type="region of interest" description="Disordered" evidence="6">
    <location>
        <begin position="297"/>
        <end position="318"/>
    </location>
</feature>
<keyword evidence="4 5" id="KW-0067">ATP-binding</keyword>
<evidence type="ECO:0000256" key="2">
    <source>
        <dbReference type="ARBA" id="ARBA00022741"/>
    </source>
</evidence>
<dbReference type="Pfam" id="PF00069">
    <property type="entry name" value="Pkinase"/>
    <property type="match status" value="1"/>
</dbReference>
<protein>
    <submittedName>
        <fullName evidence="8">Serine/threonine protein kinase</fullName>
    </submittedName>
</protein>
<keyword evidence="9" id="KW-1185">Reference proteome</keyword>
<dbReference type="PROSITE" id="PS00108">
    <property type="entry name" value="PROTEIN_KINASE_ST"/>
    <property type="match status" value="1"/>
</dbReference>
<dbReference type="PROSITE" id="PS50011">
    <property type="entry name" value="PROTEIN_KINASE_DOM"/>
    <property type="match status" value="1"/>
</dbReference>
<evidence type="ECO:0000256" key="6">
    <source>
        <dbReference type="SAM" id="MobiDB-lite"/>
    </source>
</evidence>
<proteinExistence type="predicted"/>
<feature type="domain" description="Protein kinase" evidence="7">
    <location>
        <begin position="9"/>
        <end position="269"/>
    </location>
</feature>
<evidence type="ECO:0000256" key="3">
    <source>
        <dbReference type="ARBA" id="ARBA00022777"/>
    </source>
</evidence>
<dbReference type="Gene3D" id="1.10.510.10">
    <property type="entry name" value="Transferase(Phosphotransferase) domain 1"/>
    <property type="match status" value="1"/>
</dbReference>
<sequence length="346" mass="37247">MLPPRIGRYDISAELGRGATSIVYKGVDPATGRVVAIKTLQRSEADADGDAEAILLRFRNEARTIGRLRHPGVVAVDEFGEDGLHSWIAMEYVEGRNLDEILLRNPLPGHERAAALMDELLDALACVHAQGICHRDLKPANIMVTSEGRVKLTDFGVARLRDLGLTRVSTIIGTPAFMAPEQFTGGALDHRADLFGCGVLLFLLLSGRRPFSGPPAAVMHQILHEEAPLLSQAAGGMAARAYDDVVSRALAKRADERFSSAGEMRDALRIAALRAAESTLATVVKTVVQTAVRPVVPSADASKPRPSGEDKVPVDRQVEPVVMKEAPERAARVDAFALYAPDASKR</sequence>
<keyword evidence="8" id="KW-0723">Serine/threonine-protein kinase</keyword>
<keyword evidence="1" id="KW-0808">Transferase</keyword>
<dbReference type="EMBL" id="JAJLJH010000001">
    <property type="protein sequence ID" value="MCK9685026.1"/>
    <property type="molecule type" value="Genomic_DNA"/>
</dbReference>
<evidence type="ECO:0000313" key="8">
    <source>
        <dbReference type="EMBL" id="MCK9685026.1"/>
    </source>
</evidence>
<gene>
    <name evidence="8" type="ORF">LPC04_04810</name>
</gene>
<organism evidence="8 9">
    <name type="scientific">Scleromatobacter humisilvae</name>
    <dbReference type="NCBI Taxonomy" id="2897159"/>
    <lineage>
        <taxon>Bacteria</taxon>
        <taxon>Pseudomonadati</taxon>
        <taxon>Pseudomonadota</taxon>
        <taxon>Betaproteobacteria</taxon>
        <taxon>Burkholderiales</taxon>
        <taxon>Sphaerotilaceae</taxon>
        <taxon>Scleromatobacter</taxon>
    </lineage>
</organism>
<dbReference type="InterPro" id="IPR000719">
    <property type="entry name" value="Prot_kinase_dom"/>
</dbReference>
<feature type="compositionally biased region" description="Basic and acidic residues" evidence="6">
    <location>
        <begin position="302"/>
        <end position="318"/>
    </location>
</feature>
<evidence type="ECO:0000256" key="4">
    <source>
        <dbReference type="ARBA" id="ARBA00022840"/>
    </source>
</evidence>
<dbReference type="GO" id="GO:0005524">
    <property type="term" value="F:ATP binding"/>
    <property type="evidence" value="ECO:0007669"/>
    <property type="project" value="UniProtKB-UniRule"/>
</dbReference>
<dbReference type="InterPro" id="IPR011009">
    <property type="entry name" value="Kinase-like_dom_sf"/>
</dbReference>
<dbReference type="GO" id="GO:0004674">
    <property type="term" value="F:protein serine/threonine kinase activity"/>
    <property type="evidence" value="ECO:0007669"/>
    <property type="project" value="UniProtKB-KW"/>
</dbReference>
<evidence type="ECO:0000313" key="9">
    <source>
        <dbReference type="Proteomes" id="UP001139353"/>
    </source>
</evidence>
<dbReference type="SMART" id="SM00220">
    <property type="entry name" value="S_TKc"/>
    <property type="match status" value="1"/>
</dbReference>